<feature type="domain" description="Peripheral subunit-binding (PSBD)" evidence="9">
    <location>
        <begin position="280"/>
        <end position="317"/>
    </location>
</feature>
<evidence type="ECO:0000256" key="2">
    <source>
        <dbReference type="ARBA" id="ARBA00007317"/>
    </source>
</evidence>
<keyword evidence="11" id="KW-1185">Reference proteome</keyword>
<dbReference type="InterPro" id="IPR003016">
    <property type="entry name" value="2-oxoA_DH_lipoyl-BS"/>
</dbReference>
<dbReference type="Gene3D" id="4.10.320.10">
    <property type="entry name" value="E3-binding domain"/>
    <property type="match status" value="1"/>
</dbReference>
<evidence type="ECO:0000256" key="5">
    <source>
        <dbReference type="ARBA" id="ARBA00023315"/>
    </source>
</evidence>
<evidence type="ECO:0000256" key="3">
    <source>
        <dbReference type="ARBA" id="ARBA00022679"/>
    </source>
</evidence>
<dbReference type="InterPro" id="IPR050743">
    <property type="entry name" value="2-oxoacid_DH_E2_comp"/>
</dbReference>
<accession>A0A5C8I4L2</accession>
<feature type="domain" description="Lipoyl-binding" evidence="8">
    <location>
        <begin position="2"/>
        <end position="77"/>
    </location>
</feature>
<protein>
    <recommendedName>
        <fullName evidence="6">Dihydrolipoamide acetyltransferase component of pyruvate dehydrogenase complex</fullName>
        <ecNumber evidence="6">2.3.1.-</ecNumber>
    </recommendedName>
</protein>
<dbReference type="InterPro" id="IPR000089">
    <property type="entry name" value="Biotin_lipoyl"/>
</dbReference>
<dbReference type="EMBL" id="VRSV01000001">
    <property type="protein sequence ID" value="TXK13070.1"/>
    <property type="molecule type" value="Genomic_DNA"/>
</dbReference>
<dbReference type="RefSeq" id="WP_147893754.1">
    <property type="nucleotide sequence ID" value="NZ_BAAANR010000001.1"/>
</dbReference>
<proteinExistence type="inferred from homology"/>
<dbReference type="Pfam" id="PF02817">
    <property type="entry name" value="E3_binding"/>
    <property type="match status" value="1"/>
</dbReference>
<dbReference type="GO" id="GO:0016407">
    <property type="term" value="F:acetyltransferase activity"/>
    <property type="evidence" value="ECO:0007669"/>
    <property type="project" value="TreeGrafter"/>
</dbReference>
<dbReference type="InterPro" id="IPR004167">
    <property type="entry name" value="PSBD"/>
</dbReference>
<dbReference type="PROSITE" id="PS51826">
    <property type="entry name" value="PSBD"/>
    <property type="match status" value="1"/>
</dbReference>
<dbReference type="CDD" id="cd06849">
    <property type="entry name" value="lipoyl_domain"/>
    <property type="match status" value="2"/>
</dbReference>
<dbReference type="Pfam" id="PF00198">
    <property type="entry name" value="2-oxoacid_dh"/>
    <property type="match status" value="1"/>
</dbReference>
<dbReference type="AlphaFoldDB" id="A0A5C8I4L2"/>
<keyword evidence="5 6" id="KW-0012">Acyltransferase</keyword>
<evidence type="ECO:0000256" key="6">
    <source>
        <dbReference type="RuleBase" id="RU003423"/>
    </source>
</evidence>
<dbReference type="PANTHER" id="PTHR43178:SF5">
    <property type="entry name" value="LIPOAMIDE ACYLTRANSFERASE COMPONENT OF BRANCHED-CHAIN ALPHA-KETO ACID DEHYDROGENASE COMPLEX, MITOCHONDRIAL"/>
    <property type="match status" value="1"/>
</dbReference>
<dbReference type="GO" id="GO:0005737">
    <property type="term" value="C:cytoplasm"/>
    <property type="evidence" value="ECO:0007669"/>
    <property type="project" value="TreeGrafter"/>
</dbReference>
<dbReference type="SUPFAM" id="SSF51230">
    <property type="entry name" value="Single hybrid motif"/>
    <property type="match status" value="2"/>
</dbReference>
<dbReference type="PANTHER" id="PTHR43178">
    <property type="entry name" value="DIHYDROLIPOAMIDE ACETYLTRANSFERASE COMPONENT OF PYRUVATE DEHYDROGENASE COMPLEX"/>
    <property type="match status" value="1"/>
</dbReference>
<dbReference type="InterPro" id="IPR011053">
    <property type="entry name" value="Single_hybrid_motif"/>
</dbReference>
<dbReference type="SUPFAM" id="SSF47005">
    <property type="entry name" value="Peripheral subunit-binding domain of 2-oxo acid dehydrogenase complex"/>
    <property type="match status" value="1"/>
</dbReference>
<dbReference type="PROSITE" id="PS50968">
    <property type="entry name" value="BIOTINYL_LIPOYL"/>
    <property type="match status" value="2"/>
</dbReference>
<evidence type="ECO:0000256" key="1">
    <source>
        <dbReference type="ARBA" id="ARBA00001938"/>
    </source>
</evidence>
<feature type="compositionally biased region" description="Low complexity" evidence="7">
    <location>
        <begin position="253"/>
        <end position="268"/>
    </location>
</feature>
<sequence>MSTSVVLPALGESVTEGTVTRWLKNVGDTVQEDEGLLEISTDKVDTEIPSPVSGVLEEILVQEDETIEVGAILAKIGDGSSAPGSSAPADEAPAETAEAPAEEAQPEPEAPAADPEPQAGAAPADSGDAAEVRLPELGESVTEGTVTRWLKAVGDDVEVDEPLLEISTDKVDTEIPSPVAGKLQEILVAEDETVEVGAALARIGSGSAPAAPAEPEAPKAEEPAPEPEAPAAEQPAAEAPKAEAPQAAPPAPKAEAPAPKAEAAPAAADSVVASNDEVTYVTPLVRRLAQQQGVDLATVTGSGVGGRIRKEDVLKAAEAAKAPAAAPAAAPTAAAPAAVEVSPLRGTTQKMSRLRKVIAERAVASMQATAQLTTVVEVDVTKVAAYRDAVKAQFQEKTGDKLSFLPFFALAAIEALQAFPIVNATVDGDSIVYPESENVSIAVDTERGLLTPVIRDAGGKNLAQLAREIADLAARTRDNKLKPDELAGGTFTLTNTGSRGALFDTPIVFLPQSAILGLGAVVKKPGVVSVDGKDAISVRSYVYLALSYDHRIIDGADAARFLGAVKARLEAAQFEAQLGI</sequence>
<keyword evidence="3 6" id="KW-0808">Transferase</keyword>
<keyword evidence="4 6" id="KW-0450">Lipoyl</keyword>
<dbReference type="Gene3D" id="3.30.559.10">
    <property type="entry name" value="Chloramphenicol acetyltransferase-like domain"/>
    <property type="match status" value="1"/>
</dbReference>
<evidence type="ECO:0000259" key="9">
    <source>
        <dbReference type="PROSITE" id="PS51826"/>
    </source>
</evidence>
<dbReference type="NCBIfam" id="TIGR02927">
    <property type="entry name" value="SucB_Actino"/>
    <property type="match status" value="1"/>
</dbReference>
<evidence type="ECO:0000256" key="4">
    <source>
        <dbReference type="ARBA" id="ARBA00022823"/>
    </source>
</evidence>
<dbReference type="PROSITE" id="PS00189">
    <property type="entry name" value="LIPOYL"/>
    <property type="match status" value="2"/>
</dbReference>
<dbReference type="InterPro" id="IPR014276">
    <property type="entry name" value="2-oxoglutarate_DH_E2"/>
</dbReference>
<evidence type="ECO:0000256" key="7">
    <source>
        <dbReference type="SAM" id="MobiDB-lite"/>
    </source>
</evidence>
<name>A0A5C8I4L2_9MICO</name>
<reference evidence="10 11" key="1">
    <citation type="submission" date="2019-08" db="EMBL/GenBank/DDBJ databases">
        <authorList>
            <person name="Dong K."/>
        </authorList>
    </citation>
    <scope>NUCLEOTIDE SEQUENCE [LARGE SCALE GENOMIC DNA]</scope>
    <source>
        <strain evidence="10 11">JCM14558</strain>
    </source>
</reference>
<evidence type="ECO:0000313" key="11">
    <source>
        <dbReference type="Proteomes" id="UP000321034"/>
    </source>
</evidence>
<feature type="region of interest" description="Disordered" evidence="7">
    <location>
        <begin position="205"/>
        <end position="271"/>
    </location>
</feature>
<dbReference type="Pfam" id="PF00364">
    <property type="entry name" value="Biotin_lipoyl"/>
    <property type="match status" value="2"/>
</dbReference>
<dbReference type="InterPro" id="IPR023213">
    <property type="entry name" value="CAT-like_dom_sf"/>
</dbReference>
<dbReference type="EC" id="2.3.1.-" evidence="6"/>
<dbReference type="InterPro" id="IPR036625">
    <property type="entry name" value="E3-bd_dom_sf"/>
</dbReference>
<feature type="compositionally biased region" description="Low complexity" evidence="7">
    <location>
        <begin position="229"/>
        <end position="246"/>
    </location>
</feature>
<dbReference type="SUPFAM" id="SSF52777">
    <property type="entry name" value="CoA-dependent acyltransferases"/>
    <property type="match status" value="1"/>
</dbReference>
<comment type="cofactor">
    <cofactor evidence="1 6">
        <name>(R)-lipoate</name>
        <dbReference type="ChEBI" id="CHEBI:83088"/>
    </cofactor>
</comment>
<comment type="caution">
    <text evidence="10">The sequence shown here is derived from an EMBL/GenBank/DDBJ whole genome shotgun (WGS) entry which is preliminary data.</text>
</comment>
<dbReference type="OrthoDB" id="9805770at2"/>
<dbReference type="InterPro" id="IPR001078">
    <property type="entry name" value="2-oxoacid_DH_actylTfrase"/>
</dbReference>
<dbReference type="Gene3D" id="2.40.50.100">
    <property type="match status" value="2"/>
</dbReference>
<evidence type="ECO:0000313" key="10">
    <source>
        <dbReference type="EMBL" id="TXK13070.1"/>
    </source>
</evidence>
<feature type="region of interest" description="Disordered" evidence="7">
    <location>
        <begin position="79"/>
        <end position="145"/>
    </location>
</feature>
<dbReference type="Proteomes" id="UP000321034">
    <property type="component" value="Unassembled WGS sequence"/>
</dbReference>
<comment type="similarity">
    <text evidence="2 6">Belongs to the 2-oxoacid dehydrogenase family.</text>
</comment>
<gene>
    <name evidence="10" type="primary">sucB</name>
    <name evidence="10" type="ORF">FVP77_06475</name>
</gene>
<evidence type="ECO:0000259" key="8">
    <source>
        <dbReference type="PROSITE" id="PS50968"/>
    </source>
</evidence>
<feature type="compositionally biased region" description="Low complexity" evidence="7">
    <location>
        <begin position="79"/>
        <end position="99"/>
    </location>
</feature>
<dbReference type="GO" id="GO:0031405">
    <property type="term" value="F:lipoic acid binding"/>
    <property type="evidence" value="ECO:0007669"/>
    <property type="project" value="TreeGrafter"/>
</dbReference>
<feature type="domain" description="Lipoyl-binding" evidence="8">
    <location>
        <begin position="129"/>
        <end position="204"/>
    </location>
</feature>
<feature type="compositionally biased region" description="Low complexity" evidence="7">
    <location>
        <begin position="110"/>
        <end position="129"/>
    </location>
</feature>
<organism evidence="10 11">
    <name type="scientific">Microbacterium hatanonis</name>
    <dbReference type="NCBI Taxonomy" id="404366"/>
    <lineage>
        <taxon>Bacteria</taxon>
        <taxon>Bacillati</taxon>
        <taxon>Actinomycetota</taxon>
        <taxon>Actinomycetes</taxon>
        <taxon>Micrococcales</taxon>
        <taxon>Microbacteriaceae</taxon>
        <taxon>Microbacterium</taxon>
    </lineage>
</organism>